<accession>A0ABS1LPG5</accession>
<dbReference type="RefSeq" id="WP_201849036.1">
    <property type="nucleotide sequence ID" value="NZ_JABBYC010000033.1"/>
</dbReference>
<sequence>MTGAPPDVPAGTARARPGPAGLALTPAALRPLLRDADWFDAAREAVVADPAVLPRLFALAGRHAGRGPLRPDTDPAGTVHGTVGDAARAALVVTLVTTPSPAGSPGDPPLPGLATRLTTLYHQGDTGERRGVLRALDALVVHGDTSPHAPSPPEPLVTAGVALAEDALRANDTSLVAAAVGPFGARHLDAPTWRHAVLKLVFLGVPLDAVDRLAARADADLARMAGDLAAERRAAGRDVPPDLTRLLTVTKE</sequence>
<reference evidence="2 3" key="1">
    <citation type="journal article" date="2021" name="Arch. Microbiol.">
        <title>Myceligenerans indicum sp. nov., an actinobacterium isolated from mangrove sediment of Sundarbans, India.</title>
        <authorList>
            <person name="Asha K."/>
            <person name="Bhadury P."/>
        </authorList>
    </citation>
    <scope>NUCLEOTIDE SEQUENCE [LARGE SCALE GENOMIC DNA]</scope>
    <source>
        <strain evidence="2 3">I2</strain>
    </source>
</reference>
<evidence type="ECO:0000313" key="2">
    <source>
        <dbReference type="EMBL" id="MBL0887673.1"/>
    </source>
</evidence>
<dbReference type="NCBIfam" id="NF035938">
    <property type="entry name" value="EboA_domain"/>
    <property type="match status" value="1"/>
</dbReference>
<dbReference type="EMBL" id="JABBYC010000033">
    <property type="protein sequence ID" value="MBL0887673.1"/>
    <property type="molecule type" value="Genomic_DNA"/>
</dbReference>
<protein>
    <recommendedName>
        <fullName evidence="4">Sugar phosphate isomerase</fullName>
    </recommendedName>
</protein>
<organism evidence="2 3">
    <name type="scientific">Myceligenerans indicum</name>
    <dbReference type="NCBI Taxonomy" id="2593663"/>
    <lineage>
        <taxon>Bacteria</taxon>
        <taxon>Bacillati</taxon>
        <taxon>Actinomycetota</taxon>
        <taxon>Actinomycetes</taxon>
        <taxon>Micrococcales</taxon>
        <taxon>Promicromonosporaceae</taxon>
        <taxon>Myceligenerans</taxon>
    </lineage>
</organism>
<evidence type="ECO:0008006" key="4">
    <source>
        <dbReference type="Google" id="ProtNLM"/>
    </source>
</evidence>
<comment type="caution">
    <text evidence="2">The sequence shown here is derived from an EMBL/GenBank/DDBJ whole genome shotgun (WGS) entry which is preliminary data.</text>
</comment>
<evidence type="ECO:0000256" key="1">
    <source>
        <dbReference type="SAM" id="MobiDB-lite"/>
    </source>
</evidence>
<feature type="region of interest" description="Disordered" evidence="1">
    <location>
        <begin position="1"/>
        <end position="22"/>
    </location>
</feature>
<keyword evidence="3" id="KW-1185">Reference proteome</keyword>
<dbReference type="Proteomes" id="UP000675409">
    <property type="component" value="Unassembled WGS sequence"/>
</dbReference>
<name>A0ABS1LPG5_9MICO</name>
<dbReference type="InterPro" id="IPR047715">
    <property type="entry name" value="EboA_dom"/>
</dbReference>
<gene>
    <name evidence="2" type="ORF">HGK34_15545</name>
</gene>
<evidence type="ECO:0000313" key="3">
    <source>
        <dbReference type="Proteomes" id="UP000675409"/>
    </source>
</evidence>
<proteinExistence type="predicted"/>
<feature type="compositionally biased region" description="Low complexity" evidence="1">
    <location>
        <begin position="9"/>
        <end position="22"/>
    </location>
</feature>